<evidence type="ECO:0000256" key="1">
    <source>
        <dbReference type="SAM" id="Phobius"/>
    </source>
</evidence>
<evidence type="ECO:0000313" key="2">
    <source>
        <dbReference type="EMBL" id="CAI5442695.1"/>
    </source>
</evidence>
<proteinExistence type="predicted"/>
<feature type="transmembrane region" description="Helical" evidence="1">
    <location>
        <begin position="52"/>
        <end position="79"/>
    </location>
</feature>
<feature type="transmembrane region" description="Helical" evidence="1">
    <location>
        <begin position="12"/>
        <end position="32"/>
    </location>
</feature>
<name>A0A9P1IDH4_9PELO</name>
<feature type="transmembrane region" description="Helical" evidence="1">
    <location>
        <begin position="216"/>
        <end position="238"/>
    </location>
</feature>
<dbReference type="EMBL" id="CANHGI010000002">
    <property type="protein sequence ID" value="CAI5442695.1"/>
    <property type="molecule type" value="Genomic_DNA"/>
</dbReference>
<organism evidence="2 3">
    <name type="scientific">Caenorhabditis angaria</name>
    <dbReference type="NCBI Taxonomy" id="860376"/>
    <lineage>
        <taxon>Eukaryota</taxon>
        <taxon>Metazoa</taxon>
        <taxon>Ecdysozoa</taxon>
        <taxon>Nematoda</taxon>
        <taxon>Chromadorea</taxon>
        <taxon>Rhabditida</taxon>
        <taxon>Rhabditina</taxon>
        <taxon>Rhabditomorpha</taxon>
        <taxon>Rhabditoidea</taxon>
        <taxon>Rhabditidae</taxon>
        <taxon>Peloderinae</taxon>
        <taxon>Caenorhabditis</taxon>
    </lineage>
</organism>
<gene>
    <name evidence="2" type="ORF">CAMP_LOCUS5332</name>
</gene>
<evidence type="ECO:0000313" key="3">
    <source>
        <dbReference type="Proteomes" id="UP001152747"/>
    </source>
</evidence>
<comment type="caution">
    <text evidence="2">The sequence shown here is derived from an EMBL/GenBank/DDBJ whole genome shotgun (WGS) entry which is preliminary data.</text>
</comment>
<feature type="transmembrane region" description="Helical" evidence="1">
    <location>
        <begin position="94"/>
        <end position="115"/>
    </location>
</feature>
<dbReference type="Proteomes" id="UP001152747">
    <property type="component" value="Unassembled WGS sequence"/>
</dbReference>
<reference evidence="2" key="1">
    <citation type="submission" date="2022-11" db="EMBL/GenBank/DDBJ databases">
        <authorList>
            <person name="Kikuchi T."/>
        </authorList>
    </citation>
    <scope>NUCLEOTIDE SEQUENCE</scope>
    <source>
        <strain evidence="2">PS1010</strain>
    </source>
</reference>
<keyword evidence="1" id="KW-1133">Transmembrane helix</keyword>
<feature type="transmembrane region" description="Helical" evidence="1">
    <location>
        <begin position="127"/>
        <end position="146"/>
    </location>
</feature>
<keyword evidence="1" id="KW-0472">Membrane</keyword>
<keyword evidence="1" id="KW-0812">Transmembrane</keyword>
<accession>A0A9P1IDH4</accession>
<dbReference type="AlphaFoldDB" id="A0A9P1IDH4"/>
<feature type="transmembrane region" description="Helical" evidence="1">
    <location>
        <begin position="152"/>
        <end position="174"/>
    </location>
</feature>
<protein>
    <submittedName>
        <fullName evidence="2">Uncharacterized protein</fullName>
    </submittedName>
</protein>
<feature type="transmembrane region" description="Helical" evidence="1">
    <location>
        <begin position="186"/>
        <end position="210"/>
    </location>
</feature>
<sequence>MDDVIFLNLPNLFSREINTVILVNHMLGLLIVSNKAYETSKFRNKREIENPVVGGILCNAALLRILAGFVDAFCVAYQLKLYIIDPYENYINNFIYFLSDFCVSSHSFMLFLHYISDNSNKKNILKISYPLALLLSISILIIKYLKLSYSEVPIFIGLDLAMRSGIFFIIAFLLSIFQKRKSGFEYFLWIDTMCFGIISAIRFPILIWFFRVEEVLNYLILLDIFTHTFFCDACYLYFNYKYPIPKGRKEIINVESSF</sequence>
<keyword evidence="3" id="KW-1185">Reference proteome</keyword>